<dbReference type="PROSITE" id="PS50975">
    <property type="entry name" value="ATP_GRASP"/>
    <property type="match status" value="1"/>
</dbReference>
<dbReference type="Gene3D" id="3.30.470.20">
    <property type="entry name" value="ATP-grasp fold, B domain"/>
    <property type="match status" value="1"/>
</dbReference>
<dbReference type="OrthoDB" id="9803907at2"/>
<dbReference type="Pfam" id="PF15632">
    <property type="entry name" value="ATPgrasp_Ter"/>
    <property type="match status" value="1"/>
</dbReference>
<dbReference type="GO" id="GO:0005524">
    <property type="term" value="F:ATP binding"/>
    <property type="evidence" value="ECO:0007669"/>
    <property type="project" value="UniProtKB-UniRule"/>
</dbReference>
<evidence type="ECO:0000256" key="4">
    <source>
        <dbReference type="PROSITE-ProRule" id="PRU00409"/>
    </source>
</evidence>
<gene>
    <name evidence="6" type="ORF">OI69_17180</name>
</gene>
<dbReference type="InterPro" id="IPR011761">
    <property type="entry name" value="ATP-grasp"/>
</dbReference>
<evidence type="ECO:0000256" key="1">
    <source>
        <dbReference type="ARBA" id="ARBA00022598"/>
    </source>
</evidence>
<dbReference type="GO" id="GO:0016874">
    <property type="term" value="F:ligase activity"/>
    <property type="evidence" value="ECO:0007669"/>
    <property type="project" value="UniProtKB-KW"/>
</dbReference>
<dbReference type="InterPro" id="IPR052032">
    <property type="entry name" value="ATP-dep_AA_Ligase"/>
</dbReference>
<evidence type="ECO:0000313" key="7">
    <source>
        <dbReference type="Proteomes" id="UP000053038"/>
    </source>
</evidence>
<evidence type="ECO:0000256" key="2">
    <source>
        <dbReference type="ARBA" id="ARBA00022741"/>
    </source>
</evidence>
<reference evidence="6 7" key="1">
    <citation type="submission" date="2014-10" db="EMBL/GenBank/DDBJ databases">
        <title>Genome sequence of Pectobacterium carotovorum M022.</title>
        <authorList>
            <person name="Chan K.-G."/>
            <person name="Tan W.-S."/>
        </authorList>
    </citation>
    <scope>NUCLEOTIDE SEQUENCE [LARGE SCALE GENOMIC DNA]</scope>
    <source>
        <strain evidence="6 7">M022</strain>
    </source>
</reference>
<organism evidence="6 7">
    <name type="scientific">Pectobacterium fontis</name>
    <dbReference type="NCBI Taxonomy" id="2558042"/>
    <lineage>
        <taxon>Bacteria</taxon>
        <taxon>Pseudomonadati</taxon>
        <taxon>Pseudomonadota</taxon>
        <taxon>Gammaproteobacteria</taxon>
        <taxon>Enterobacterales</taxon>
        <taxon>Pectobacteriaceae</taxon>
        <taxon>Pectobacterium</taxon>
    </lineage>
</organism>
<keyword evidence="3 4" id="KW-0067">ATP-binding</keyword>
<keyword evidence="7" id="KW-1185">Reference proteome</keyword>
<feature type="domain" description="ATP-grasp" evidence="5">
    <location>
        <begin position="121"/>
        <end position="313"/>
    </location>
</feature>
<accession>A0A7V8IG92</accession>
<protein>
    <submittedName>
        <fullName evidence="6">Carbamoyl-phosphate synthase large chain</fullName>
    </submittedName>
</protein>
<keyword evidence="2 4" id="KW-0547">Nucleotide-binding</keyword>
<name>A0A7V8IG92_9GAMM</name>
<dbReference type="SUPFAM" id="SSF56059">
    <property type="entry name" value="Glutathione synthetase ATP-binding domain-like"/>
    <property type="match status" value="1"/>
</dbReference>
<dbReference type="GO" id="GO:0046872">
    <property type="term" value="F:metal ion binding"/>
    <property type="evidence" value="ECO:0007669"/>
    <property type="project" value="InterPro"/>
</dbReference>
<evidence type="ECO:0000313" key="6">
    <source>
        <dbReference type="EMBL" id="KHN49735.1"/>
    </source>
</evidence>
<dbReference type="Proteomes" id="UP000053038">
    <property type="component" value="Unassembled WGS sequence"/>
</dbReference>
<evidence type="ECO:0000259" key="5">
    <source>
        <dbReference type="PROSITE" id="PS50975"/>
    </source>
</evidence>
<dbReference type="PIRSF" id="PIRSF029120">
    <property type="entry name" value="UCP029120"/>
    <property type="match status" value="1"/>
</dbReference>
<proteinExistence type="predicted"/>
<sequence>MTHRIWLMEGLSSQRDMILAIKSFAEIRRADVTIFASHRHERNEILSLADQAFLEPKDAAERLAFILTTIKTHGIHAIHAGKHGRWCENHRHDIESLGVKLTTGTTHPESLLIADDKVSFAHKMEAEGLAVVPSIRVSSVDELRQQLAAAPFSGAPLCVKPVTGIYGMGFWRFDDSASPMAVFTHPERRQVAPAHYLQAQEAAGNFTPLVLMPYLPGPEYSVDMLVEKGTVLAAVARRKVGALQYLENRGDAYHLAIACAELMQADGLVNVQTRHNNDGVPQLLEINMRPSGGIGYTRFSGVNLPGLFALRQLELLSAQQVSELAAAAFEPATVRSITDVVHYPTTLSNRPLEG</sequence>
<keyword evidence="1" id="KW-0436">Ligase</keyword>
<dbReference type="InterPro" id="IPR011226">
    <property type="entry name" value="ATP-grasp_fam"/>
</dbReference>
<dbReference type="AlphaFoldDB" id="A0A7V8IG92"/>
<dbReference type="EMBL" id="JSXC01000049">
    <property type="protein sequence ID" value="KHN49735.1"/>
    <property type="molecule type" value="Genomic_DNA"/>
</dbReference>
<dbReference type="PANTHER" id="PTHR43585:SF2">
    <property type="entry name" value="ATP-GRASP ENZYME FSQD"/>
    <property type="match status" value="1"/>
</dbReference>
<dbReference type="RefSeq" id="WP_039353251.1">
    <property type="nucleotide sequence ID" value="NZ_JSXC01000049.1"/>
</dbReference>
<dbReference type="PANTHER" id="PTHR43585">
    <property type="entry name" value="FUMIPYRROLE BIOSYNTHESIS PROTEIN C"/>
    <property type="match status" value="1"/>
</dbReference>
<comment type="caution">
    <text evidence="6">The sequence shown here is derived from an EMBL/GenBank/DDBJ whole genome shotgun (WGS) entry which is preliminary data.</text>
</comment>
<evidence type="ECO:0000256" key="3">
    <source>
        <dbReference type="ARBA" id="ARBA00022840"/>
    </source>
</evidence>